<protein>
    <submittedName>
        <fullName evidence="2">Uncharacterized protein</fullName>
    </submittedName>
</protein>
<evidence type="ECO:0000313" key="2">
    <source>
        <dbReference type="EMBL" id="KXA89227.1"/>
    </source>
</evidence>
<keyword evidence="3" id="KW-1185">Reference proteome</keyword>
<feature type="region of interest" description="Disordered" evidence="1">
    <location>
        <begin position="56"/>
        <end position="103"/>
    </location>
</feature>
<dbReference type="EMBL" id="LHXL01000048">
    <property type="protein sequence ID" value="KXA89227.1"/>
    <property type="molecule type" value="Genomic_DNA"/>
</dbReference>
<proteinExistence type="predicted"/>
<evidence type="ECO:0000256" key="1">
    <source>
        <dbReference type="SAM" id="MobiDB-lite"/>
    </source>
</evidence>
<sequence length="103" mass="11750">MTEKRILVRANSARRKFSTPIEHSPSEKIGERGLLTVYRLALTAYRSLPIVQRRSLNAQRSSLPTMGSSRRARTAREGFRHLWNTPQGKKRRAKTDNLHGGNP</sequence>
<reference evidence="2 3" key="1">
    <citation type="journal article" date="2016" name="Sci. Rep.">
        <title>Metabolic traits of an uncultured archaeal lineage -MSBL1- from brine pools of the Red Sea.</title>
        <authorList>
            <person name="Mwirichia R."/>
            <person name="Alam I."/>
            <person name="Rashid M."/>
            <person name="Vinu M."/>
            <person name="Ba-Alawi W."/>
            <person name="Anthony Kamau A."/>
            <person name="Kamanda Ngugi D."/>
            <person name="Goker M."/>
            <person name="Klenk H.P."/>
            <person name="Bajic V."/>
            <person name="Stingl U."/>
        </authorList>
    </citation>
    <scope>NUCLEOTIDE SEQUENCE [LARGE SCALE GENOMIC DNA]</scope>
    <source>
        <strain evidence="2">SCGC-AAA259D14</strain>
    </source>
</reference>
<dbReference type="Proteomes" id="UP000070589">
    <property type="component" value="Unassembled WGS sequence"/>
</dbReference>
<feature type="compositionally biased region" description="Polar residues" evidence="1">
    <location>
        <begin position="56"/>
        <end position="68"/>
    </location>
</feature>
<evidence type="ECO:0000313" key="3">
    <source>
        <dbReference type="Proteomes" id="UP000070589"/>
    </source>
</evidence>
<organism evidence="2 3">
    <name type="scientific">candidate division MSBL1 archaeon SCGC-AAA259D14</name>
    <dbReference type="NCBI Taxonomy" id="1698261"/>
    <lineage>
        <taxon>Archaea</taxon>
        <taxon>Methanobacteriati</taxon>
        <taxon>Methanobacteriota</taxon>
        <taxon>candidate division MSBL1</taxon>
    </lineage>
</organism>
<name>A0A133U4W1_9EURY</name>
<comment type="caution">
    <text evidence="2">The sequence shown here is derived from an EMBL/GenBank/DDBJ whole genome shotgun (WGS) entry which is preliminary data.</text>
</comment>
<accession>A0A133U4W1</accession>
<dbReference type="AlphaFoldDB" id="A0A133U4W1"/>
<gene>
    <name evidence="2" type="ORF">AKJ62_03520</name>
</gene>